<organism evidence="2 3">
    <name type="scientific">Collimonas pratensis</name>
    <dbReference type="NCBI Taxonomy" id="279113"/>
    <lineage>
        <taxon>Bacteria</taxon>
        <taxon>Pseudomonadati</taxon>
        <taxon>Pseudomonadota</taxon>
        <taxon>Betaproteobacteria</taxon>
        <taxon>Burkholderiales</taxon>
        <taxon>Oxalobacteraceae</taxon>
        <taxon>Collimonas</taxon>
    </lineage>
</organism>
<evidence type="ECO:0000256" key="1">
    <source>
        <dbReference type="SAM" id="MobiDB-lite"/>
    </source>
</evidence>
<dbReference type="Proteomes" id="UP000074914">
    <property type="component" value="Chromosome"/>
</dbReference>
<feature type="region of interest" description="Disordered" evidence="1">
    <location>
        <begin position="17"/>
        <end position="38"/>
    </location>
</feature>
<sequence length="455" mass="51121">MRKPSIATAPIAQKIEADPLNLPNAPAPNTTETGTRLGPENRYRSLYRQFYVDPDVRNAILGIREMDKLDGRVKMIHSRVARDVIKGGLVMQLAKPNAAVSAAWERFRKRCQLDRPEKLKSHARGLVMEGNLPLQIVVDDRNNVRNLVRMPTETIVPNVDDSGQFSDVSNAYTQFDLVTGEPASCFALWQLHMVRFDADNFDDMGALGRPFLDANRTTWQKLRMTEEDLVIRRRVRAPLRLAHVLEGASAPELETYEAKVINKQSEITTDYFLNKKGSVNPIQGDSNLDQVADIALLLDCFFSGSPMPKGLAGYTDGLNRDILEDLKRDYFDEIDVLQDTLAFGYQQAFHIDLLLKGINPLDADFSICYAERRTETPNQAADRALKLQALGLPPDLIWQELGYDPAYINEMQEHQANKSNPYPDDDVAPDPKVSQIKITPGNGRKGESGTSIRNR</sequence>
<feature type="region of interest" description="Disordered" evidence="1">
    <location>
        <begin position="415"/>
        <end position="455"/>
    </location>
</feature>
<gene>
    <name evidence="2" type="ORF">CPter291_1395</name>
</gene>
<feature type="compositionally biased region" description="Low complexity" evidence="1">
    <location>
        <begin position="19"/>
        <end position="29"/>
    </location>
</feature>
<protein>
    <recommendedName>
        <fullName evidence="4">Phage portal protein, lambda family</fullName>
    </recommendedName>
</protein>
<evidence type="ECO:0000313" key="3">
    <source>
        <dbReference type="Proteomes" id="UP000074914"/>
    </source>
</evidence>
<keyword evidence="3" id="KW-1185">Reference proteome</keyword>
<evidence type="ECO:0000313" key="2">
    <source>
        <dbReference type="EMBL" id="AMP13669.1"/>
    </source>
</evidence>
<reference evidence="2 3" key="1">
    <citation type="submission" date="2015-11" db="EMBL/GenBank/DDBJ databases">
        <title>Exploring the genomic traits of fungus-feeding bacterial genus Collimonas.</title>
        <authorList>
            <person name="Song C."/>
            <person name="Schmidt R."/>
            <person name="de Jager V."/>
            <person name="Krzyzanowska D."/>
            <person name="Jongedijk E."/>
            <person name="Cankar K."/>
            <person name="Beekwilder J."/>
            <person name="van Veen A."/>
            <person name="de Boer W."/>
            <person name="van Veen J.A."/>
            <person name="Garbeva P."/>
        </authorList>
    </citation>
    <scope>NUCLEOTIDE SEQUENCE [LARGE SCALE GENOMIC DNA]</scope>
    <source>
        <strain evidence="2 3">Ter291</strain>
    </source>
</reference>
<name>A0ABM5Z4L0_9BURK</name>
<evidence type="ECO:0008006" key="4">
    <source>
        <dbReference type="Google" id="ProtNLM"/>
    </source>
</evidence>
<accession>A0ABM5Z4L0</accession>
<proteinExistence type="predicted"/>
<dbReference type="EMBL" id="CP013236">
    <property type="protein sequence ID" value="AMP13669.1"/>
    <property type="molecule type" value="Genomic_DNA"/>
</dbReference>